<dbReference type="STRING" id="4846.A0A367IVA1"/>
<evidence type="ECO:0000313" key="2">
    <source>
        <dbReference type="EMBL" id="RCH81623.1"/>
    </source>
</evidence>
<keyword evidence="3" id="KW-1185">Reference proteome</keyword>
<dbReference type="SUPFAM" id="SSF69118">
    <property type="entry name" value="AhpD-like"/>
    <property type="match status" value="1"/>
</dbReference>
<protein>
    <recommendedName>
        <fullName evidence="1">Carboxymuconolactone decarboxylase-like domain-containing protein</fullName>
    </recommendedName>
</protein>
<organism evidence="2 3">
    <name type="scientific">Rhizopus stolonifer</name>
    <name type="common">Rhizopus nigricans</name>
    <dbReference type="NCBI Taxonomy" id="4846"/>
    <lineage>
        <taxon>Eukaryota</taxon>
        <taxon>Fungi</taxon>
        <taxon>Fungi incertae sedis</taxon>
        <taxon>Mucoromycota</taxon>
        <taxon>Mucoromycotina</taxon>
        <taxon>Mucoromycetes</taxon>
        <taxon>Mucorales</taxon>
        <taxon>Mucorineae</taxon>
        <taxon>Rhizopodaceae</taxon>
        <taxon>Rhizopus</taxon>
    </lineage>
</organism>
<sequence>MYTSHPDLAQTALYQLYGPTLGETSVLNAKETSLVTVAGLMIQNVPLQLVGHAHGALHNGASQKEVQRVQSIVSTLAEYYESPMAKL</sequence>
<evidence type="ECO:0000259" key="1">
    <source>
        <dbReference type="Pfam" id="PF02627"/>
    </source>
</evidence>
<dbReference type="Gene3D" id="1.20.1290.10">
    <property type="entry name" value="AhpD-like"/>
    <property type="match status" value="1"/>
</dbReference>
<accession>A0A367IVA1</accession>
<comment type="caution">
    <text evidence="2">The sequence shown here is derived from an EMBL/GenBank/DDBJ whole genome shotgun (WGS) entry which is preliminary data.</text>
</comment>
<dbReference type="GO" id="GO:0051920">
    <property type="term" value="F:peroxiredoxin activity"/>
    <property type="evidence" value="ECO:0007669"/>
    <property type="project" value="InterPro"/>
</dbReference>
<dbReference type="Pfam" id="PF02627">
    <property type="entry name" value="CMD"/>
    <property type="match status" value="1"/>
</dbReference>
<reference evidence="2 3" key="1">
    <citation type="journal article" date="2018" name="G3 (Bethesda)">
        <title>Phylogenetic and Phylogenomic Definition of Rhizopus Species.</title>
        <authorList>
            <person name="Gryganskyi A.P."/>
            <person name="Golan J."/>
            <person name="Dolatabadi S."/>
            <person name="Mondo S."/>
            <person name="Robb S."/>
            <person name="Idnurm A."/>
            <person name="Muszewska A."/>
            <person name="Steczkiewicz K."/>
            <person name="Masonjones S."/>
            <person name="Liao H.L."/>
            <person name="Gajdeczka M.T."/>
            <person name="Anike F."/>
            <person name="Vuek A."/>
            <person name="Anishchenko I.M."/>
            <person name="Voigt K."/>
            <person name="de Hoog G.S."/>
            <person name="Smith M.E."/>
            <person name="Heitman J."/>
            <person name="Vilgalys R."/>
            <person name="Stajich J.E."/>
        </authorList>
    </citation>
    <scope>NUCLEOTIDE SEQUENCE [LARGE SCALE GENOMIC DNA]</scope>
    <source>
        <strain evidence="2 3">LSU 92-RS-03</strain>
    </source>
</reference>
<dbReference type="PANTHER" id="PTHR28180">
    <property type="entry name" value="CONSERVED MITOCHONDRIAL PROTEIN-RELATED"/>
    <property type="match status" value="1"/>
</dbReference>
<proteinExistence type="predicted"/>
<dbReference type="Proteomes" id="UP000253551">
    <property type="component" value="Unassembled WGS sequence"/>
</dbReference>
<dbReference type="InterPro" id="IPR029032">
    <property type="entry name" value="AhpD-like"/>
</dbReference>
<name>A0A367IVA1_RHIST</name>
<dbReference type="EMBL" id="PJQM01005440">
    <property type="protein sequence ID" value="RCH81623.1"/>
    <property type="molecule type" value="Genomic_DNA"/>
</dbReference>
<dbReference type="OrthoDB" id="5537330at2759"/>
<dbReference type="PANTHER" id="PTHR28180:SF2">
    <property type="entry name" value="PEROXISOMAL PROTEIN 2"/>
    <property type="match status" value="1"/>
</dbReference>
<gene>
    <name evidence="2" type="ORF">CU098_008742</name>
</gene>
<evidence type="ECO:0000313" key="3">
    <source>
        <dbReference type="Proteomes" id="UP000253551"/>
    </source>
</evidence>
<dbReference type="InterPro" id="IPR052999">
    <property type="entry name" value="PTS1_Protein"/>
</dbReference>
<dbReference type="AlphaFoldDB" id="A0A367IVA1"/>
<feature type="domain" description="Carboxymuconolactone decarboxylase-like" evidence="1">
    <location>
        <begin position="12"/>
        <end position="72"/>
    </location>
</feature>
<dbReference type="InterPro" id="IPR003779">
    <property type="entry name" value="CMD-like"/>
</dbReference>